<dbReference type="GO" id="GO:0001006">
    <property type="term" value="F:RNA polymerase III type 3 promoter sequence-specific DNA binding"/>
    <property type="evidence" value="ECO:0007669"/>
    <property type="project" value="TreeGrafter"/>
</dbReference>
<sequence length="545" mass="61392">MFGATCNQCGSTELESDPNQGATVCTKCGHVIEENLIVSELQFEEGSHGAANLIGRMVSNDANYKSLAAGTIGNNLSVNSRESREITLENAKRRIKSIGQQLRLNNHCVTTAFNFYKMALSRRLTYGRRQNNVYAACLYMTCRIEGTSHMLLDLSDVTQVNIFELGKTYLKLSNALCINIPPIDPCIYIVRFSNRLHKLIGTDASKVRDIELTALRLVQRMKRDWIHTGRRPSGLCGSALLVACRLNGIHCNIRDIIKIVQVCETTIRKRLAEFGDTQTGRLTLDEFMTVDLEGEDDPPCFKEARKRQKLMLQELESGDQASKFESEISKFQKMIDDKLESLRSEKQKRGRSALEGNDTDDEVITEDNAVDKIIEHETADVLTRVLNDKDTSTTVLEKLKEFRPTAKSLGLGTNRSSGLEVILAETTPSQPDDGELDLTGIDDEEIDSYLLNDKERLSREDLWTKVNSEYLQEQDKAAEEEAEHPRVKRKQTKRKRAPCVATTANEAVETMLHEKRISSKINYQVLSAIMKSDLTESIMNDIDID</sequence>
<dbReference type="Pfam" id="PF00382">
    <property type="entry name" value="TFIIB"/>
    <property type="match status" value="2"/>
</dbReference>
<keyword evidence="4 11" id="KW-0863">Zinc-finger</keyword>
<dbReference type="Pfam" id="PF08271">
    <property type="entry name" value="Zn_Ribbon_TF"/>
    <property type="match status" value="1"/>
</dbReference>
<dbReference type="Gene3D" id="1.20.5.650">
    <property type="entry name" value="Single helix bin"/>
    <property type="match status" value="1"/>
</dbReference>
<evidence type="ECO:0000256" key="1">
    <source>
        <dbReference type="ARBA" id="ARBA00004123"/>
    </source>
</evidence>
<organism evidence="14">
    <name type="scientific">Aceria tosichella</name>
    <name type="common">wheat curl mite</name>
    <dbReference type="NCBI Taxonomy" id="561515"/>
    <lineage>
        <taxon>Eukaryota</taxon>
        <taxon>Metazoa</taxon>
        <taxon>Ecdysozoa</taxon>
        <taxon>Arthropoda</taxon>
        <taxon>Chelicerata</taxon>
        <taxon>Arachnida</taxon>
        <taxon>Acari</taxon>
        <taxon>Acariformes</taxon>
        <taxon>Trombidiformes</taxon>
        <taxon>Prostigmata</taxon>
        <taxon>Eupodina</taxon>
        <taxon>Eriophyoidea</taxon>
        <taxon>Eriophyidae</taxon>
        <taxon>Eriophyinae</taxon>
        <taxon>Aceriini</taxon>
        <taxon>Aceria</taxon>
    </lineage>
</organism>
<dbReference type="SUPFAM" id="SSF47954">
    <property type="entry name" value="Cyclin-like"/>
    <property type="match status" value="2"/>
</dbReference>
<keyword evidence="5" id="KW-0862">Zinc</keyword>
<keyword evidence="7" id="KW-0010">Activator</keyword>
<dbReference type="AlphaFoldDB" id="A0A6G1S663"/>
<dbReference type="GO" id="GO:0017025">
    <property type="term" value="F:TBP-class protein binding"/>
    <property type="evidence" value="ECO:0007669"/>
    <property type="project" value="InterPro"/>
</dbReference>
<evidence type="ECO:0000256" key="4">
    <source>
        <dbReference type="ARBA" id="ARBA00022771"/>
    </source>
</evidence>
<keyword evidence="6" id="KW-0805">Transcription regulation</keyword>
<dbReference type="InterPro" id="IPR036915">
    <property type="entry name" value="Cyclin-like_sf"/>
</dbReference>
<reference evidence="14" key="1">
    <citation type="submission" date="2018-10" db="EMBL/GenBank/DDBJ databases">
        <title>Transcriptome assembly of Aceria tosichella (Wheat curl mite) Type 2.</title>
        <authorList>
            <person name="Scully E.D."/>
            <person name="Geib S.M."/>
            <person name="Palmer N.A."/>
            <person name="Gupta A.K."/>
            <person name="Sarath G."/>
            <person name="Tatineni S."/>
        </authorList>
    </citation>
    <scope>NUCLEOTIDE SEQUENCE</scope>
    <source>
        <strain evidence="14">LincolnNE</strain>
    </source>
</reference>
<dbReference type="Gene3D" id="2.20.25.10">
    <property type="match status" value="1"/>
</dbReference>
<keyword evidence="8" id="KW-0804">Transcription</keyword>
<dbReference type="GO" id="GO:0000995">
    <property type="term" value="F:RNA polymerase III general transcription initiation factor activity"/>
    <property type="evidence" value="ECO:0007669"/>
    <property type="project" value="TreeGrafter"/>
</dbReference>
<evidence type="ECO:0000256" key="3">
    <source>
        <dbReference type="ARBA" id="ARBA00022723"/>
    </source>
</evidence>
<accession>A0A6G1S663</accession>
<evidence type="ECO:0000256" key="5">
    <source>
        <dbReference type="ARBA" id="ARBA00022833"/>
    </source>
</evidence>
<evidence type="ECO:0000256" key="12">
    <source>
        <dbReference type="SAM" id="MobiDB-lite"/>
    </source>
</evidence>
<protein>
    <recommendedName>
        <fullName evidence="10">B-related factor 1</fullName>
    </recommendedName>
</protein>
<dbReference type="FunFam" id="1.10.472.10:FF:000007">
    <property type="entry name" value="Transcription factor IIIB 90 kDa subunit"/>
    <property type="match status" value="1"/>
</dbReference>
<dbReference type="Gene3D" id="1.10.472.10">
    <property type="entry name" value="Cyclin-like"/>
    <property type="match status" value="2"/>
</dbReference>
<dbReference type="Pfam" id="PF07741">
    <property type="entry name" value="BRF1"/>
    <property type="match status" value="1"/>
</dbReference>
<proteinExistence type="inferred from homology"/>
<feature type="region of interest" description="Disordered" evidence="12">
    <location>
        <begin position="474"/>
        <end position="498"/>
    </location>
</feature>
<evidence type="ECO:0000256" key="2">
    <source>
        <dbReference type="ARBA" id="ARBA00010857"/>
    </source>
</evidence>
<dbReference type="PANTHER" id="PTHR11618">
    <property type="entry name" value="TRANSCRIPTION INITIATION FACTOR IIB-RELATED"/>
    <property type="match status" value="1"/>
</dbReference>
<dbReference type="EMBL" id="GGYP01000940">
    <property type="protein sequence ID" value="MDE45711.1"/>
    <property type="molecule type" value="Transcribed_RNA"/>
</dbReference>
<dbReference type="InterPro" id="IPR000812">
    <property type="entry name" value="TFIIB"/>
</dbReference>
<keyword evidence="3" id="KW-0479">Metal-binding</keyword>
<dbReference type="InterPro" id="IPR013150">
    <property type="entry name" value="TFIIB_cyclin"/>
</dbReference>
<dbReference type="GO" id="GO:0097550">
    <property type="term" value="C:transcription preinitiation complex"/>
    <property type="evidence" value="ECO:0007669"/>
    <property type="project" value="TreeGrafter"/>
</dbReference>
<evidence type="ECO:0000256" key="6">
    <source>
        <dbReference type="ARBA" id="ARBA00023015"/>
    </source>
</evidence>
<keyword evidence="9" id="KW-0539">Nucleus</keyword>
<dbReference type="InterPro" id="IPR013137">
    <property type="entry name" value="Znf_TFIIB"/>
</dbReference>
<feature type="domain" description="TFIIB-type" evidence="13">
    <location>
        <begin position="2"/>
        <end position="33"/>
    </location>
</feature>
<dbReference type="CDD" id="cd20553">
    <property type="entry name" value="CYCLIN_TFIIIB90_rpt1"/>
    <property type="match status" value="1"/>
</dbReference>
<name>A0A6G1S663_9ACAR</name>
<dbReference type="GO" id="GO:0070897">
    <property type="term" value="P:transcription preinitiation complex assembly"/>
    <property type="evidence" value="ECO:0007669"/>
    <property type="project" value="InterPro"/>
</dbReference>
<feature type="compositionally biased region" description="Basic residues" evidence="12">
    <location>
        <begin position="486"/>
        <end position="497"/>
    </location>
</feature>
<evidence type="ECO:0000256" key="11">
    <source>
        <dbReference type="PROSITE-ProRule" id="PRU00469"/>
    </source>
</evidence>
<comment type="subcellular location">
    <subcellularLocation>
        <location evidence="1">Nucleus</location>
    </subcellularLocation>
</comment>
<dbReference type="GO" id="GO:0005634">
    <property type="term" value="C:nucleus"/>
    <property type="evidence" value="ECO:0007669"/>
    <property type="project" value="UniProtKB-SubCell"/>
</dbReference>
<dbReference type="PRINTS" id="PR00685">
    <property type="entry name" value="TIFACTORIIB"/>
</dbReference>
<dbReference type="CDD" id="cd20554">
    <property type="entry name" value="CYCLIN_TFIIIB90_rpt2"/>
    <property type="match status" value="1"/>
</dbReference>
<evidence type="ECO:0000313" key="14">
    <source>
        <dbReference type="EMBL" id="MDE45711.1"/>
    </source>
</evidence>
<gene>
    <name evidence="14" type="primary">Brf1</name>
    <name evidence="14" type="ORF">g.15220</name>
</gene>
<dbReference type="PANTHER" id="PTHR11618:SF4">
    <property type="entry name" value="TRANSCRIPTION FACTOR IIIB 90 KDA SUBUNIT"/>
    <property type="match status" value="1"/>
</dbReference>
<dbReference type="InterPro" id="IPR013763">
    <property type="entry name" value="Cyclin-like_dom"/>
</dbReference>
<evidence type="ECO:0000256" key="8">
    <source>
        <dbReference type="ARBA" id="ARBA00023163"/>
    </source>
</evidence>
<dbReference type="FunFam" id="1.10.472.10:FF:000002">
    <property type="entry name" value="Transcription factor IIIB 90 kDa subunit"/>
    <property type="match status" value="1"/>
</dbReference>
<dbReference type="SMART" id="SM00385">
    <property type="entry name" value="CYCLIN"/>
    <property type="match status" value="2"/>
</dbReference>
<evidence type="ECO:0000256" key="9">
    <source>
        <dbReference type="ARBA" id="ARBA00023242"/>
    </source>
</evidence>
<dbReference type="InterPro" id="IPR011665">
    <property type="entry name" value="BRF1_TBP-bd_dom"/>
</dbReference>
<feature type="compositionally biased region" description="Basic and acidic residues" evidence="12">
    <location>
        <begin position="474"/>
        <end position="485"/>
    </location>
</feature>
<dbReference type="GO" id="GO:0008270">
    <property type="term" value="F:zinc ion binding"/>
    <property type="evidence" value="ECO:0007669"/>
    <property type="project" value="UniProtKB-KW"/>
</dbReference>
<evidence type="ECO:0000256" key="10">
    <source>
        <dbReference type="ARBA" id="ARBA00031009"/>
    </source>
</evidence>
<evidence type="ECO:0000259" key="13">
    <source>
        <dbReference type="PROSITE" id="PS51134"/>
    </source>
</evidence>
<evidence type="ECO:0000256" key="7">
    <source>
        <dbReference type="ARBA" id="ARBA00023159"/>
    </source>
</evidence>
<dbReference type="SUPFAM" id="SSF57783">
    <property type="entry name" value="Zinc beta-ribbon"/>
    <property type="match status" value="1"/>
</dbReference>
<dbReference type="GO" id="GO:0000126">
    <property type="term" value="C:transcription factor TFIIIB complex"/>
    <property type="evidence" value="ECO:0007669"/>
    <property type="project" value="TreeGrafter"/>
</dbReference>
<comment type="similarity">
    <text evidence="2">Belongs to the TFIIB family.</text>
</comment>
<dbReference type="PROSITE" id="PS51134">
    <property type="entry name" value="ZF_TFIIB"/>
    <property type="match status" value="1"/>
</dbReference>